<dbReference type="InterPro" id="IPR000871">
    <property type="entry name" value="Beta-lactam_class-A"/>
</dbReference>
<dbReference type="PANTHER" id="PTHR35333:SF3">
    <property type="entry name" value="BETA-LACTAMASE-TYPE TRANSPEPTIDASE FOLD CONTAINING PROTEIN"/>
    <property type="match status" value="1"/>
</dbReference>
<dbReference type="InterPro" id="IPR045155">
    <property type="entry name" value="Beta-lactam_cat"/>
</dbReference>
<evidence type="ECO:0000313" key="3">
    <source>
        <dbReference type="EMBL" id="MBW4671688.1"/>
    </source>
</evidence>
<keyword evidence="1" id="KW-1133">Transmembrane helix</keyword>
<name>A0A951QTK8_9CYAN</name>
<proteinExistence type="predicted"/>
<dbReference type="Pfam" id="PF13354">
    <property type="entry name" value="Beta-lactamase2"/>
    <property type="match status" value="1"/>
</dbReference>
<dbReference type="SUPFAM" id="SSF56601">
    <property type="entry name" value="beta-lactamase/transpeptidase-like"/>
    <property type="match status" value="1"/>
</dbReference>
<dbReference type="PANTHER" id="PTHR35333">
    <property type="entry name" value="BETA-LACTAMASE"/>
    <property type="match status" value="1"/>
</dbReference>
<evidence type="ECO:0000259" key="2">
    <source>
        <dbReference type="Pfam" id="PF13354"/>
    </source>
</evidence>
<feature type="transmembrane region" description="Helical" evidence="1">
    <location>
        <begin position="6"/>
        <end position="24"/>
    </location>
</feature>
<dbReference type="Gene3D" id="3.40.710.10">
    <property type="entry name" value="DD-peptidase/beta-lactamase superfamily"/>
    <property type="match status" value="1"/>
</dbReference>
<sequence>MSINLIEYWGIAIALLLLAGLMIWQWSAILRILDIFSTVASGREWSSQLKTPEDLLEYIVAHAGDVSLVAYEINHSNKGIFHRADDKRPLASTMKILVLAEYARQVELGILSPNNLVNLEDIDIYYLSGTDGDAHPNAIKEFQEKAYINKENQIQLRHITYAMIRYSDNAATDYLIQCLGRDNLENLLLILQIENQDVPLPIIGQFLTWGNQEIGANTLERLQIYQAMSREQYANEVYRLTYKWRNDEDFRTKQIKYTKSAKWLNFKEQKQFTQALFCRGTARGYAQLMERIYRGELISQVATKIMREYLEWSMQLAGEQQQVDVYGVKNGSLPGVITEASYLKLKNAKNVRVFALFFENLPGAVWFEMLQNYIQQDFGYLLLGDDKFFELVRQTLCEVRSEELIVKN</sequence>
<dbReference type="InterPro" id="IPR012338">
    <property type="entry name" value="Beta-lactam/transpept-like"/>
</dbReference>
<accession>A0A951QTK8</accession>
<feature type="domain" description="Beta-lactamase class A catalytic" evidence="2">
    <location>
        <begin position="77"/>
        <end position="188"/>
    </location>
</feature>
<keyword evidence="1" id="KW-0812">Transmembrane</keyword>
<gene>
    <name evidence="3" type="ORF">KME60_30740</name>
</gene>
<reference evidence="3" key="1">
    <citation type="submission" date="2021-05" db="EMBL/GenBank/DDBJ databases">
        <authorList>
            <person name="Pietrasiak N."/>
            <person name="Ward R."/>
            <person name="Stajich J.E."/>
            <person name="Kurbessoian T."/>
        </authorList>
    </citation>
    <scope>NUCLEOTIDE SEQUENCE</scope>
    <source>
        <strain evidence="3">GSE-NOS-MK-12-04C</strain>
    </source>
</reference>
<dbReference type="AlphaFoldDB" id="A0A951QTK8"/>
<dbReference type="Proteomes" id="UP000729701">
    <property type="component" value="Unassembled WGS sequence"/>
</dbReference>
<reference evidence="3" key="2">
    <citation type="journal article" date="2022" name="Microbiol. Resour. Announc.">
        <title>Metagenome Sequencing to Explore Phylogenomics of Terrestrial Cyanobacteria.</title>
        <authorList>
            <person name="Ward R.D."/>
            <person name="Stajich J.E."/>
            <person name="Johansen J.R."/>
            <person name="Huntemann M."/>
            <person name="Clum A."/>
            <person name="Foster B."/>
            <person name="Foster B."/>
            <person name="Roux S."/>
            <person name="Palaniappan K."/>
            <person name="Varghese N."/>
            <person name="Mukherjee S."/>
            <person name="Reddy T.B.K."/>
            <person name="Daum C."/>
            <person name="Copeland A."/>
            <person name="Chen I.A."/>
            <person name="Ivanova N.N."/>
            <person name="Kyrpides N.C."/>
            <person name="Shapiro N."/>
            <person name="Eloe-Fadrosh E.A."/>
            <person name="Pietrasiak N."/>
        </authorList>
    </citation>
    <scope>NUCLEOTIDE SEQUENCE</scope>
    <source>
        <strain evidence="3">GSE-NOS-MK-12-04C</strain>
    </source>
</reference>
<dbReference type="GO" id="GO:0046677">
    <property type="term" value="P:response to antibiotic"/>
    <property type="evidence" value="ECO:0007669"/>
    <property type="project" value="InterPro"/>
</dbReference>
<keyword evidence="1" id="KW-0472">Membrane</keyword>
<protein>
    <submittedName>
        <fullName evidence="3">Class A beta-lactamase-related serine hydrolase</fullName>
    </submittedName>
</protein>
<evidence type="ECO:0000313" key="4">
    <source>
        <dbReference type="Proteomes" id="UP000729701"/>
    </source>
</evidence>
<dbReference type="EMBL" id="JAHHGZ010000051">
    <property type="protein sequence ID" value="MBW4671688.1"/>
    <property type="molecule type" value="Genomic_DNA"/>
</dbReference>
<organism evidence="3 4">
    <name type="scientific">Cyanomargarita calcarea GSE-NOS-MK-12-04C</name>
    <dbReference type="NCBI Taxonomy" id="2839659"/>
    <lineage>
        <taxon>Bacteria</taxon>
        <taxon>Bacillati</taxon>
        <taxon>Cyanobacteriota</taxon>
        <taxon>Cyanophyceae</taxon>
        <taxon>Nostocales</taxon>
        <taxon>Cyanomargaritaceae</taxon>
        <taxon>Cyanomargarita</taxon>
    </lineage>
</organism>
<dbReference type="GO" id="GO:0008800">
    <property type="term" value="F:beta-lactamase activity"/>
    <property type="evidence" value="ECO:0007669"/>
    <property type="project" value="InterPro"/>
</dbReference>
<dbReference type="GO" id="GO:0030655">
    <property type="term" value="P:beta-lactam antibiotic catabolic process"/>
    <property type="evidence" value="ECO:0007669"/>
    <property type="project" value="InterPro"/>
</dbReference>
<evidence type="ECO:0000256" key="1">
    <source>
        <dbReference type="SAM" id="Phobius"/>
    </source>
</evidence>
<keyword evidence="3" id="KW-0378">Hydrolase</keyword>
<comment type="caution">
    <text evidence="3">The sequence shown here is derived from an EMBL/GenBank/DDBJ whole genome shotgun (WGS) entry which is preliminary data.</text>
</comment>